<reference evidence="2" key="1">
    <citation type="submission" date="2021-01" db="EMBL/GenBank/DDBJ databases">
        <title>Whole genome shotgun sequence of Rhizocola hellebori NBRC 109834.</title>
        <authorList>
            <person name="Komaki H."/>
            <person name="Tamura T."/>
        </authorList>
    </citation>
    <scope>NUCLEOTIDE SEQUENCE</scope>
    <source>
        <strain evidence="2">NBRC 109834</strain>
    </source>
</reference>
<evidence type="ECO:0000259" key="1">
    <source>
        <dbReference type="PROSITE" id="PS51186"/>
    </source>
</evidence>
<protein>
    <submittedName>
        <fullName evidence="2">N-acetyltransferase GCN5</fullName>
    </submittedName>
</protein>
<dbReference type="InterPro" id="IPR000182">
    <property type="entry name" value="GNAT_dom"/>
</dbReference>
<dbReference type="InterPro" id="IPR016181">
    <property type="entry name" value="Acyl_CoA_acyltransferase"/>
</dbReference>
<dbReference type="Gene3D" id="3.40.630.30">
    <property type="match status" value="1"/>
</dbReference>
<dbReference type="PROSITE" id="PS51186">
    <property type="entry name" value="GNAT"/>
    <property type="match status" value="1"/>
</dbReference>
<name>A0A8J3VIW8_9ACTN</name>
<accession>A0A8J3VIW8</accession>
<feature type="domain" description="N-acetyltransferase" evidence="1">
    <location>
        <begin position="11"/>
        <end position="171"/>
    </location>
</feature>
<dbReference type="EMBL" id="BONY01000043">
    <property type="protein sequence ID" value="GIH08020.1"/>
    <property type="molecule type" value="Genomic_DNA"/>
</dbReference>
<dbReference type="Pfam" id="PF13302">
    <property type="entry name" value="Acetyltransf_3"/>
    <property type="match status" value="1"/>
</dbReference>
<organism evidence="2 3">
    <name type="scientific">Rhizocola hellebori</name>
    <dbReference type="NCBI Taxonomy" id="1392758"/>
    <lineage>
        <taxon>Bacteria</taxon>
        <taxon>Bacillati</taxon>
        <taxon>Actinomycetota</taxon>
        <taxon>Actinomycetes</taxon>
        <taxon>Micromonosporales</taxon>
        <taxon>Micromonosporaceae</taxon>
        <taxon>Rhizocola</taxon>
    </lineage>
</organism>
<dbReference type="AlphaFoldDB" id="A0A8J3VIW8"/>
<gene>
    <name evidence="2" type="ORF">Rhe02_60870</name>
</gene>
<proteinExistence type="predicted"/>
<dbReference type="InterPro" id="IPR051531">
    <property type="entry name" value="N-acetyltransferase"/>
</dbReference>
<dbReference type="GO" id="GO:0016747">
    <property type="term" value="F:acyltransferase activity, transferring groups other than amino-acyl groups"/>
    <property type="evidence" value="ECO:0007669"/>
    <property type="project" value="InterPro"/>
</dbReference>
<keyword evidence="3" id="KW-1185">Reference proteome</keyword>
<sequence length="177" mass="20075">MYPVRIEGTRVVLREFVESDLDDSMAIVGDPDVTVFLSFDSRTREQQSELLAKDIQRAQSDARPDYYLAIAERDTNQLIGFVRIALDAHQRGELGYALRKDHWGKSIVTEACLLMMDFGFNTLGLHRIQAACGPENHGSQKVLDKLGFGYEGRMRDHVFTNGTWRDSLLYSRVTTDG</sequence>
<comment type="caution">
    <text evidence="2">The sequence shown here is derived from an EMBL/GenBank/DDBJ whole genome shotgun (WGS) entry which is preliminary data.</text>
</comment>
<dbReference type="Proteomes" id="UP000612899">
    <property type="component" value="Unassembled WGS sequence"/>
</dbReference>
<dbReference type="RefSeq" id="WP_203911785.1">
    <property type="nucleotide sequence ID" value="NZ_BONY01000043.1"/>
</dbReference>
<evidence type="ECO:0000313" key="2">
    <source>
        <dbReference type="EMBL" id="GIH08020.1"/>
    </source>
</evidence>
<evidence type="ECO:0000313" key="3">
    <source>
        <dbReference type="Proteomes" id="UP000612899"/>
    </source>
</evidence>
<dbReference type="SUPFAM" id="SSF55729">
    <property type="entry name" value="Acyl-CoA N-acyltransferases (Nat)"/>
    <property type="match status" value="1"/>
</dbReference>
<dbReference type="PANTHER" id="PTHR43792">
    <property type="entry name" value="GNAT FAMILY, PUTATIVE (AFU_ORTHOLOGUE AFUA_3G00765)-RELATED-RELATED"/>
    <property type="match status" value="1"/>
</dbReference>